<name>F6THQ0_CIOIN</name>
<evidence type="ECO:0000256" key="6">
    <source>
        <dbReference type="ARBA" id="ARBA00023136"/>
    </source>
</evidence>
<reference evidence="12" key="1">
    <citation type="journal article" date="2002" name="Science">
        <title>The draft genome of Ciona intestinalis: insights into chordate and vertebrate origins.</title>
        <authorList>
            <person name="Dehal P."/>
            <person name="Satou Y."/>
            <person name="Campbell R.K."/>
            <person name="Chapman J."/>
            <person name="Degnan B."/>
            <person name="De Tomaso A."/>
            <person name="Davidson B."/>
            <person name="Di Gregorio A."/>
            <person name="Gelpke M."/>
            <person name="Goodstein D.M."/>
            <person name="Harafuji N."/>
            <person name="Hastings K.E."/>
            <person name="Ho I."/>
            <person name="Hotta K."/>
            <person name="Huang W."/>
            <person name="Kawashima T."/>
            <person name="Lemaire P."/>
            <person name="Martinez D."/>
            <person name="Meinertzhagen I.A."/>
            <person name="Necula S."/>
            <person name="Nonaka M."/>
            <person name="Putnam N."/>
            <person name="Rash S."/>
            <person name="Saiga H."/>
            <person name="Satake M."/>
            <person name="Terry A."/>
            <person name="Yamada L."/>
            <person name="Wang H.G."/>
            <person name="Awazu S."/>
            <person name="Azumi K."/>
            <person name="Boore J."/>
            <person name="Branno M."/>
            <person name="Chin-Bow S."/>
            <person name="DeSantis R."/>
            <person name="Doyle S."/>
            <person name="Francino P."/>
            <person name="Keys D.N."/>
            <person name="Haga S."/>
            <person name="Hayashi H."/>
            <person name="Hino K."/>
            <person name="Imai K.S."/>
            <person name="Inaba K."/>
            <person name="Kano S."/>
            <person name="Kobayashi K."/>
            <person name="Kobayashi M."/>
            <person name="Lee B.I."/>
            <person name="Makabe K.W."/>
            <person name="Manohar C."/>
            <person name="Matassi G."/>
            <person name="Medina M."/>
            <person name="Mochizuki Y."/>
            <person name="Mount S."/>
            <person name="Morishita T."/>
            <person name="Miura S."/>
            <person name="Nakayama A."/>
            <person name="Nishizaka S."/>
            <person name="Nomoto H."/>
            <person name="Ohta F."/>
            <person name="Oishi K."/>
            <person name="Rigoutsos I."/>
            <person name="Sano M."/>
            <person name="Sasaki A."/>
            <person name="Sasakura Y."/>
            <person name="Shoguchi E."/>
            <person name="Shin-i T."/>
            <person name="Spagnuolo A."/>
            <person name="Stainier D."/>
            <person name="Suzuki M.M."/>
            <person name="Tassy O."/>
            <person name="Takatori N."/>
            <person name="Tokuoka M."/>
            <person name="Yagi K."/>
            <person name="Yoshizaki F."/>
            <person name="Wada S."/>
            <person name="Zhang C."/>
            <person name="Hyatt P.D."/>
            <person name="Larimer F."/>
            <person name="Detter C."/>
            <person name="Doggett N."/>
            <person name="Glavina T."/>
            <person name="Hawkins T."/>
            <person name="Richardson P."/>
            <person name="Lucas S."/>
            <person name="Kohara Y."/>
            <person name="Levine M."/>
            <person name="Satoh N."/>
            <person name="Rokhsar D.S."/>
        </authorList>
    </citation>
    <scope>NUCLEOTIDE SEQUENCE [LARGE SCALE GENOMIC DNA]</scope>
</reference>
<dbReference type="Pfam" id="PF00001">
    <property type="entry name" value="7tm_1"/>
    <property type="match status" value="1"/>
</dbReference>
<feature type="transmembrane region" description="Helical" evidence="9">
    <location>
        <begin position="86"/>
        <end position="110"/>
    </location>
</feature>
<feature type="transmembrane region" description="Helical" evidence="9">
    <location>
        <begin position="122"/>
        <end position="142"/>
    </location>
</feature>
<keyword evidence="7" id="KW-0675">Receptor</keyword>
<protein>
    <recommendedName>
        <fullName evidence="10">G-protein coupled receptors family 1 profile domain-containing protein</fullName>
    </recommendedName>
</protein>
<keyword evidence="12" id="KW-1185">Reference proteome</keyword>
<dbReference type="SUPFAM" id="SSF81321">
    <property type="entry name" value="Family A G protein-coupled receptor-like"/>
    <property type="match status" value="1"/>
</dbReference>
<reference evidence="11" key="3">
    <citation type="submission" date="2025-08" db="UniProtKB">
        <authorList>
            <consortium name="Ensembl"/>
        </authorList>
    </citation>
    <scope>IDENTIFICATION</scope>
</reference>
<evidence type="ECO:0000259" key="10">
    <source>
        <dbReference type="PROSITE" id="PS50262"/>
    </source>
</evidence>
<evidence type="ECO:0000256" key="1">
    <source>
        <dbReference type="ARBA" id="ARBA00004651"/>
    </source>
</evidence>
<evidence type="ECO:0000256" key="2">
    <source>
        <dbReference type="ARBA" id="ARBA00022475"/>
    </source>
</evidence>
<proteinExistence type="predicted"/>
<evidence type="ECO:0000313" key="12">
    <source>
        <dbReference type="Proteomes" id="UP000008144"/>
    </source>
</evidence>
<keyword evidence="4 9" id="KW-1133">Transmembrane helix</keyword>
<dbReference type="GO" id="GO:0004930">
    <property type="term" value="F:G protein-coupled receptor activity"/>
    <property type="evidence" value="ECO:0007669"/>
    <property type="project" value="UniProtKB-KW"/>
</dbReference>
<keyword evidence="2" id="KW-1003">Cell membrane</keyword>
<keyword evidence="3 9" id="KW-0812">Transmembrane</keyword>
<dbReference type="Gene3D" id="1.20.1070.10">
    <property type="entry name" value="Rhodopsin 7-helix transmembrane proteins"/>
    <property type="match status" value="1"/>
</dbReference>
<keyword evidence="8" id="KW-0807">Transducer</keyword>
<feature type="transmembrane region" description="Helical" evidence="9">
    <location>
        <begin position="6"/>
        <end position="25"/>
    </location>
</feature>
<dbReference type="Ensembl" id="ENSCINT00000002939.3">
    <property type="protein sequence ID" value="ENSCINP00000002939.3"/>
    <property type="gene ID" value="ENSCING00000001492.3"/>
</dbReference>
<dbReference type="InParanoid" id="F6THQ0"/>
<dbReference type="GO" id="GO:0005886">
    <property type="term" value="C:plasma membrane"/>
    <property type="evidence" value="ECO:0007669"/>
    <property type="project" value="UniProtKB-SubCell"/>
</dbReference>
<dbReference type="PRINTS" id="PR00237">
    <property type="entry name" value="GPCRRHODOPSN"/>
</dbReference>
<dbReference type="GeneTree" id="ENSGT00940000165427"/>
<feature type="domain" description="G-protein coupled receptors family 1 profile" evidence="10">
    <location>
        <begin position="1"/>
        <end position="139"/>
    </location>
</feature>
<evidence type="ECO:0000313" key="11">
    <source>
        <dbReference type="Ensembl" id="ENSCINP00000002939.3"/>
    </source>
</evidence>
<evidence type="ECO:0000256" key="4">
    <source>
        <dbReference type="ARBA" id="ARBA00022989"/>
    </source>
</evidence>
<keyword evidence="6 9" id="KW-0472">Membrane</keyword>
<comment type="subcellular location">
    <subcellularLocation>
        <location evidence="1">Cell membrane</location>
        <topology evidence="1">Multi-pass membrane protein</topology>
    </subcellularLocation>
</comment>
<evidence type="ECO:0000256" key="8">
    <source>
        <dbReference type="ARBA" id="ARBA00023224"/>
    </source>
</evidence>
<evidence type="ECO:0000256" key="9">
    <source>
        <dbReference type="SAM" id="Phobius"/>
    </source>
</evidence>
<dbReference type="InterPro" id="IPR000276">
    <property type="entry name" value="GPCR_Rhodpsn"/>
</dbReference>
<evidence type="ECO:0000256" key="5">
    <source>
        <dbReference type="ARBA" id="ARBA00023040"/>
    </source>
</evidence>
<accession>F6THQ0</accession>
<sequence length="165" mass="19409">MQVLRVLFQFLPIVTMVVLYSLMFWRLKKKWGDENNGLPWEKQSKNGPDAVELMAMNERGVKLNEEEAKEARRQVVERKKLTEKRLLTVSVVICCAFVFLFLPSLIVNLISGSENLDPRVHMITSNITWLNSCVNPFIYVILNPDFRMEYRIILKYLWLKITCKL</sequence>
<evidence type="ECO:0000256" key="3">
    <source>
        <dbReference type="ARBA" id="ARBA00022692"/>
    </source>
</evidence>
<dbReference type="AlphaFoldDB" id="F6THQ0"/>
<dbReference type="Proteomes" id="UP000008144">
    <property type="component" value="Chromosome 4"/>
</dbReference>
<dbReference type="EMBL" id="EAAA01001962">
    <property type="status" value="NOT_ANNOTATED_CDS"/>
    <property type="molecule type" value="Genomic_DNA"/>
</dbReference>
<keyword evidence="5" id="KW-0297">G-protein coupled receptor</keyword>
<dbReference type="PANTHER" id="PTHR24228">
    <property type="entry name" value="B2 BRADYKININ RECEPTOR/ANGIOTENSIN II RECEPTOR"/>
    <property type="match status" value="1"/>
</dbReference>
<reference evidence="11" key="2">
    <citation type="journal article" date="2008" name="Genome Biol.">
        <title>Improved genome assembly and evidence-based global gene model set for the chordate Ciona intestinalis: new insight into intron and operon populations.</title>
        <authorList>
            <person name="Satou Y."/>
            <person name="Mineta K."/>
            <person name="Ogasawara M."/>
            <person name="Sasakura Y."/>
            <person name="Shoguchi E."/>
            <person name="Ueno K."/>
            <person name="Yamada L."/>
            <person name="Matsumoto J."/>
            <person name="Wasserscheid J."/>
            <person name="Dewar K."/>
            <person name="Wiley G.B."/>
            <person name="Macmil S.L."/>
            <person name="Roe B.A."/>
            <person name="Zeller R.W."/>
            <person name="Hastings K.E."/>
            <person name="Lemaire P."/>
            <person name="Lindquist E."/>
            <person name="Endo T."/>
            <person name="Hotta K."/>
            <person name="Inaba K."/>
        </authorList>
    </citation>
    <scope>NUCLEOTIDE SEQUENCE [LARGE SCALE GENOMIC DNA]</scope>
    <source>
        <strain evidence="11">wild type</strain>
    </source>
</reference>
<organism evidence="11 12">
    <name type="scientific">Ciona intestinalis</name>
    <name type="common">Transparent sea squirt</name>
    <name type="synonym">Ascidia intestinalis</name>
    <dbReference type="NCBI Taxonomy" id="7719"/>
    <lineage>
        <taxon>Eukaryota</taxon>
        <taxon>Metazoa</taxon>
        <taxon>Chordata</taxon>
        <taxon>Tunicata</taxon>
        <taxon>Ascidiacea</taxon>
        <taxon>Phlebobranchia</taxon>
        <taxon>Cionidae</taxon>
        <taxon>Ciona</taxon>
    </lineage>
</organism>
<reference evidence="11" key="4">
    <citation type="submission" date="2025-09" db="UniProtKB">
        <authorList>
            <consortium name="Ensembl"/>
        </authorList>
    </citation>
    <scope>IDENTIFICATION</scope>
</reference>
<evidence type="ECO:0000256" key="7">
    <source>
        <dbReference type="ARBA" id="ARBA00023170"/>
    </source>
</evidence>
<dbReference type="PANTHER" id="PTHR24228:SF74">
    <property type="entry name" value="G-PROTEIN COUPLED RECEPTORS FAMILY 1 PROFILE DOMAIN-CONTAINING PROTEIN"/>
    <property type="match status" value="1"/>
</dbReference>
<dbReference type="InterPro" id="IPR017452">
    <property type="entry name" value="GPCR_Rhodpsn_7TM"/>
</dbReference>
<dbReference type="HOGENOM" id="CLU_1610179_0_0_1"/>
<dbReference type="PROSITE" id="PS50262">
    <property type="entry name" value="G_PROTEIN_RECEP_F1_2"/>
    <property type="match status" value="1"/>
</dbReference>